<feature type="transmembrane region" description="Helical" evidence="1">
    <location>
        <begin position="225"/>
        <end position="245"/>
    </location>
</feature>
<proteinExistence type="predicted"/>
<evidence type="ECO:0008006" key="5">
    <source>
        <dbReference type="Google" id="ProtNLM"/>
    </source>
</evidence>
<feature type="transmembrane region" description="Helical" evidence="1">
    <location>
        <begin position="257"/>
        <end position="280"/>
    </location>
</feature>
<protein>
    <recommendedName>
        <fullName evidence="5">Integral membrane protein</fullName>
    </recommendedName>
</protein>
<accession>S8EAT4</accession>
<feature type="transmembrane region" description="Helical" evidence="1">
    <location>
        <begin position="480"/>
        <end position="498"/>
    </location>
</feature>
<feature type="transmembrane region" description="Helical" evidence="1">
    <location>
        <begin position="84"/>
        <end position="106"/>
    </location>
</feature>
<evidence type="ECO:0000313" key="4">
    <source>
        <dbReference type="Proteomes" id="UP000015241"/>
    </source>
</evidence>
<feature type="transmembrane region" description="Helical" evidence="1">
    <location>
        <begin position="410"/>
        <end position="434"/>
    </location>
</feature>
<dbReference type="OrthoDB" id="3253026at2759"/>
<name>S8EAT4_FOMSC</name>
<feature type="transmembrane region" description="Helical" evidence="1">
    <location>
        <begin position="446"/>
        <end position="468"/>
    </location>
</feature>
<evidence type="ECO:0000256" key="2">
    <source>
        <dbReference type="SAM" id="SignalP"/>
    </source>
</evidence>
<keyword evidence="1" id="KW-0472">Membrane</keyword>
<organism evidence="3 4">
    <name type="scientific">Fomitopsis schrenkii</name>
    <name type="common">Brown rot fungus</name>
    <dbReference type="NCBI Taxonomy" id="2126942"/>
    <lineage>
        <taxon>Eukaryota</taxon>
        <taxon>Fungi</taxon>
        <taxon>Dikarya</taxon>
        <taxon>Basidiomycota</taxon>
        <taxon>Agaricomycotina</taxon>
        <taxon>Agaricomycetes</taxon>
        <taxon>Polyporales</taxon>
        <taxon>Fomitopsis</taxon>
    </lineage>
</organism>
<keyword evidence="2" id="KW-0732">Signal</keyword>
<feature type="transmembrane region" description="Helical" evidence="1">
    <location>
        <begin position="46"/>
        <end position="63"/>
    </location>
</feature>
<dbReference type="InParanoid" id="S8EAT4"/>
<dbReference type="Proteomes" id="UP000015241">
    <property type="component" value="Unassembled WGS sequence"/>
</dbReference>
<dbReference type="AlphaFoldDB" id="S8EAT4"/>
<keyword evidence="1" id="KW-0812">Transmembrane</keyword>
<feature type="signal peptide" evidence="2">
    <location>
        <begin position="1"/>
        <end position="22"/>
    </location>
</feature>
<dbReference type="EMBL" id="KE504137">
    <property type="protein sequence ID" value="EPT02117.1"/>
    <property type="molecule type" value="Genomic_DNA"/>
</dbReference>
<gene>
    <name evidence="3" type="ORF">FOMPIDRAFT_1118799</name>
</gene>
<keyword evidence="1" id="KW-1133">Transmembrane helix</keyword>
<sequence length="515" mass="56457">MRLTPLTASFACLVLLTAPTASAPTDVPATVPQYVCFGNAIVAWKLIAYLGANYLLHAAAVPASADIGRYTERVTRRDAYQWRIWLGLVSLFTPFFALARTIILIAEQLKCKDNDVLAALHHGALLVVVRDTDWQPSLVGEVIYAKLPDGFSQEKECTHAVISFDALERSKGYYRTDANERLIHGMARPGPGYALAVPAHKAYTEGVIRDYLEDTKNLKIHHPPGVTNVLLSVFQIIFASFTLYFTPSDQIPRWGYAAYGLSVFPYALMSVLNLLCAGYVGSYTCGQVLRTPILQESLQPGRGTSIAKFDGTIGALKEGWQPQDADIGKKQGDSEYVAVKMRTVPATATSPTKLVVAGHKWERTYDLIPEGQAAEQDKPVVRFTLSALNHTGPSPQAKLQKFQGITPSEAVTIIFLFLVALITPYALIYALTGFRPNGSTVSQRAWMMAWLAADQLSSFGTLVAWVVWKHLHDVIPTKAQYAWLAALMIPGIGGFVSVGRMFLADYHFGPDACTL</sequence>
<reference evidence="3 4" key="1">
    <citation type="journal article" date="2012" name="Science">
        <title>The Paleozoic origin of enzymatic lignin decomposition reconstructed from 31 fungal genomes.</title>
        <authorList>
            <person name="Floudas D."/>
            <person name="Binder M."/>
            <person name="Riley R."/>
            <person name="Barry K."/>
            <person name="Blanchette R.A."/>
            <person name="Henrissat B."/>
            <person name="Martinez A.T."/>
            <person name="Otillar R."/>
            <person name="Spatafora J.W."/>
            <person name="Yadav J.S."/>
            <person name="Aerts A."/>
            <person name="Benoit I."/>
            <person name="Boyd A."/>
            <person name="Carlson A."/>
            <person name="Copeland A."/>
            <person name="Coutinho P.M."/>
            <person name="de Vries R.P."/>
            <person name="Ferreira P."/>
            <person name="Findley K."/>
            <person name="Foster B."/>
            <person name="Gaskell J."/>
            <person name="Glotzer D."/>
            <person name="Gorecki P."/>
            <person name="Heitman J."/>
            <person name="Hesse C."/>
            <person name="Hori C."/>
            <person name="Igarashi K."/>
            <person name="Jurgens J.A."/>
            <person name="Kallen N."/>
            <person name="Kersten P."/>
            <person name="Kohler A."/>
            <person name="Kuees U."/>
            <person name="Kumar T.K.A."/>
            <person name="Kuo A."/>
            <person name="LaButti K."/>
            <person name="Larrondo L.F."/>
            <person name="Lindquist E."/>
            <person name="Ling A."/>
            <person name="Lombard V."/>
            <person name="Lucas S."/>
            <person name="Lundell T."/>
            <person name="Martin R."/>
            <person name="McLaughlin D.J."/>
            <person name="Morgenstern I."/>
            <person name="Morin E."/>
            <person name="Murat C."/>
            <person name="Nagy L.G."/>
            <person name="Nolan M."/>
            <person name="Ohm R.A."/>
            <person name="Patyshakuliyeva A."/>
            <person name="Rokas A."/>
            <person name="Ruiz-Duenas F.J."/>
            <person name="Sabat G."/>
            <person name="Salamov A."/>
            <person name="Samejima M."/>
            <person name="Schmutz J."/>
            <person name="Slot J.C."/>
            <person name="St John F."/>
            <person name="Stenlid J."/>
            <person name="Sun H."/>
            <person name="Sun S."/>
            <person name="Syed K."/>
            <person name="Tsang A."/>
            <person name="Wiebenga A."/>
            <person name="Young D."/>
            <person name="Pisabarro A."/>
            <person name="Eastwood D.C."/>
            <person name="Martin F."/>
            <person name="Cullen D."/>
            <person name="Grigoriev I.V."/>
            <person name="Hibbett D.S."/>
        </authorList>
    </citation>
    <scope>NUCLEOTIDE SEQUENCE</scope>
    <source>
        <strain evidence="4">FP-58527</strain>
    </source>
</reference>
<evidence type="ECO:0000256" key="1">
    <source>
        <dbReference type="SAM" id="Phobius"/>
    </source>
</evidence>
<dbReference type="eggNOG" id="ENOG502S8Q4">
    <property type="taxonomic scope" value="Eukaryota"/>
</dbReference>
<evidence type="ECO:0000313" key="3">
    <source>
        <dbReference type="EMBL" id="EPT02117.1"/>
    </source>
</evidence>
<feature type="chain" id="PRO_5004550339" description="Integral membrane protein" evidence="2">
    <location>
        <begin position="23"/>
        <end position="515"/>
    </location>
</feature>
<keyword evidence="4" id="KW-1185">Reference proteome</keyword>
<dbReference type="HOGENOM" id="CLU_020135_1_0_1"/>